<keyword evidence="2" id="KW-1185">Reference proteome</keyword>
<dbReference type="RefSeq" id="WP_119439269.1">
    <property type="nucleotide sequence ID" value="NZ_QWGR01000012.1"/>
</dbReference>
<sequence>MLPVRNYIQHFAEIWENSPSDFPAFSKEYSTQEKRSREANYELFQEKIKSLQNRKEIKAIKSDPGASFFPMFKAFLETVFDFEKDHLKVILSDEFKNVSKDFFYKAREFGPELKPSDIYQGMRNVWIMNGLQLMMKLPVKITPSVFAYSMIYPYSDNLLDDPAISDREKEEFSERFNRRLHGEEVQPVSFTESQLFRLVEMFESEFPRTDFPLVYESLYAIQQGQTNSLKMCTESGLSDKQILEICFEKGGASVLADGYLVAGRLTQEQEQALFGYGVYLQLLDDIQDVKEDAQASTKTLFSCLPENDLGIFVNKTVHFGRTSMEEMKCFPGMENDDFIDLMNHSIETMIIESAGLNNGSFTPEYLNELERYSPLHFGFVREKRAQSKSQRFALFQKYFESARPAAV</sequence>
<comment type="caution">
    <text evidence="1">The sequence shown here is derived from an EMBL/GenBank/DDBJ whole genome shotgun (WGS) entry which is preliminary data.</text>
</comment>
<reference evidence="1 2" key="1">
    <citation type="submission" date="2018-08" db="EMBL/GenBank/DDBJ databases">
        <title>Pallidiluteibacterium maritimus gen. nov., sp. nov., isolated from coastal sediment.</title>
        <authorList>
            <person name="Zhou L.Y."/>
        </authorList>
    </citation>
    <scope>NUCLEOTIDE SEQUENCE [LARGE SCALE GENOMIC DNA]</scope>
    <source>
        <strain evidence="1 2">XSD2</strain>
    </source>
</reference>
<dbReference type="CDD" id="cd00385">
    <property type="entry name" value="Isoprenoid_Biosyn_C1"/>
    <property type="match status" value="1"/>
</dbReference>
<name>A0A399SY12_9BACT</name>
<dbReference type="SUPFAM" id="SSF48576">
    <property type="entry name" value="Terpenoid synthases"/>
    <property type="match status" value="1"/>
</dbReference>
<evidence type="ECO:0000313" key="1">
    <source>
        <dbReference type="EMBL" id="RIJ46723.1"/>
    </source>
</evidence>
<dbReference type="EMBL" id="QWGR01000012">
    <property type="protein sequence ID" value="RIJ46723.1"/>
    <property type="molecule type" value="Genomic_DNA"/>
</dbReference>
<organism evidence="1 2">
    <name type="scientific">Maribellus luteus</name>
    <dbReference type="NCBI Taxonomy" id="2305463"/>
    <lineage>
        <taxon>Bacteria</taxon>
        <taxon>Pseudomonadati</taxon>
        <taxon>Bacteroidota</taxon>
        <taxon>Bacteroidia</taxon>
        <taxon>Marinilabiliales</taxon>
        <taxon>Prolixibacteraceae</taxon>
        <taxon>Maribellus</taxon>
    </lineage>
</organism>
<dbReference type="Proteomes" id="UP000265926">
    <property type="component" value="Unassembled WGS sequence"/>
</dbReference>
<dbReference type="OrthoDB" id="146245at2"/>
<protein>
    <submittedName>
        <fullName evidence="1">Uncharacterized protein</fullName>
    </submittedName>
</protein>
<gene>
    <name evidence="1" type="ORF">D1614_17495</name>
</gene>
<accession>A0A399SY12</accession>
<proteinExistence type="predicted"/>
<dbReference type="AlphaFoldDB" id="A0A399SY12"/>
<dbReference type="InterPro" id="IPR008949">
    <property type="entry name" value="Isoprenoid_synthase_dom_sf"/>
</dbReference>
<evidence type="ECO:0000313" key="2">
    <source>
        <dbReference type="Proteomes" id="UP000265926"/>
    </source>
</evidence>